<organism evidence="17 18">
    <name type="scientific">Batillaria attramentaria</name>
    <dbReference type="NCBI Taxonomy" id="370345"/>
    <lineage>
        <taxon>Eukaryota</taxon>
        <taxon>Metazoa</taxon>
        <taxon>Spiralia</taxon>
        <taxon>Lophotrochozoa</taxon>
        <taxon>Mollusca</taxon>
        <taxon>Gastropoda</taxon>
        <taxon>Caenogastropoda</taxon>
        <taxon>Sorbeoconcha</taxon>
        <taxon>Cerithioidea</taxon>
        <taxon>Batillariidae</taxon>
        <taxon>Batillaria</taxon>
    </lineage>
</organism>
<evidence type="ECO:0000256" key="4">
    <source>
        <dbReference type="ARBA" id="ARBA00022670"/>
    </source>
</evidence>
<accession>A0ABD0MCV5</accession>
<feature type="domain" description="SRCR" evidence="16">
    <location>
        <begin position="924"/>
        <end position="1030"/>
    </location>
</feature>
<keyword evidence="6" id="KW-0378">Hydrolase</keyword>
<keyword evidence="11 12" id="KW-1015">Disulfide bond</keyword>
<dbReference type="Pfam" id="PF01390">
    <property type="entry name" value="SEA"/>
    <property type="match status" value="1"/>
</dbReference>
<evidence type="ECO:0000256" key="14">
    <source>
        <dbReference type="SAM" id="Phobius"/>
    </source>
</evidence>
<gene>
    <name evidence="17" type="ORF">BaRGS_00000247</name>
</gene>
<dbReference type="InterPro" id="IPR000082">
    <property type="entry name" value="SEA_dom"/>
</dbReference>
<comment type="subcellular location">
    <subcellularLocation>
        <location evidence="1">Membrane</location>
        <topology evidence="1">Single-pass type II membrane protein</topology>
    </subcellularLocation>
    <subcellularLocation>
        <location evidence="2">Secreted</location>
    </subcellularLocation>
</comment>
<dbReference type="PANTHER" id="PTHR24264">
    <property type="entry name" value="TRYPSIN-RELATED"/>
    <property type="match status" value="1"/>
</dbReference>
<feature type="region of interest" description="Disordered" evidence="13">
    <location>
        <begin position="1"/>
        <end position="38"/>
    </location>
</feature>
<dbReference type="Gene3D" id="3.30.70.960">
    <property type="entry name" value="SEA domain"/>
    <property type="match status" value="1"/>
</dbReference>
<keyword evidence="9 14" id="KW-1133">Transmembrane helix</keyword>
<evidence type="ECO:0000256" key="13">
    <source>
        <dbReference type="SAM" id="MobiDB-lite"/>
    </source>
</evidence>
<protein>
    <submittedName>
        <fullName evidence="17">Uncharacterized protein</fullName>
    </submittedName>
</protein>
<dbReference type="PROSITE" id="PS00134">
    <property type="entry name" value="TRYPSIN_HIS"/>
    <property type="match status" value="1"/>
</dbReference>
<name>A0ABD0MCV5_9CAEN</name>
<comment type="caution">
    <text evidence="17">The sequence shown here is derived from an EMBL/GenBank/DDBJ whole genome shotgun (WGS) entry which is preliminary data.</text>
</comment>
<dbReference type="SUPFAM" id="SSF56487">
    <property type="entry name" value="SRCR-like"/>
    <property type="match status" value="1"/>
</dbReference>
<dbReference type="PANTHER" id="PTHR24264:SF65">
    <property type="entry name" value="SRCR DOMAIN-CONTAINING PROTEIN"/>
    <property type="match status" value="1"/>
</dbReference>
<comment type="caution">
    <text evidence="12">Lacks conserved residue(s) required for the propagation of feature annotation.</text>
</comment>
<feature type="domain" description="Peptidase S1" evidence="15">
    <location>
        <begin position="264"/>
        <end position="517"/>
    </location>
</feature>
<feature type="disulfide bond" evidence="12">
    <location>
        <begin position="999"/>
        <end position="1009"/>
    </location>
</feature>
<keyword evidence="4" id="KW-0645">Protease</keyword>
<dbReference type="InterPro" id="IPR050127">
    <property type="entry name" value="Serine_Proteases_S1"/>
</dbReference>
<evidence type="ECO:0000256" key="10">
    <source>
        <dbReference type="ARBA" id="ARBA00023136"/>
    </source>
</evidence>
<keyword evidence="8" id="KW-0735">Signal-anchor</keyword>
<dbReference type="SUPFAM" id="SSF82671">
    <property type="entry name" value="SEA domain"/>
    <property type="match status" value="1"/>
</dbReference>
<dbReference type="InterPro" id="IPR036364">
    <property type="entry name" value="SEA_dom_sf"/>
</dbReference>
<dbReference type="GO" id="GO:0005576">
    <property type="term" value="C:extracellular region"/>
    <property type="evidence" value="ECO:0007669"/>
    <property type="project" value="UniProtKB-SubCell"/>
</dbReference>
<dbReference type="InterPro" id="IPR036772">
    <property type="entry name" value="SRCR-like_dom_sf"/>
</dbReference>
<evidence type="ECO:0000259" key="16">
    <source>
        <dbReference type="PROSITE" id="PS50287"/>
    </source>
</evidence>
<dbReference type="Pfam" id="PF00530">
    <property type="entry name" value="SRCR"/>
    <property type="match status" value="1"/>
</dbReference>
<keyword evidence="18" id="KW-1185">Reference proteome</keyword>
<reference evidence="17 18" key="1">
    <citation type="journal article" date="2023" name="Sci. Data">
        <title>Genome assembly of the Korean intertidal mud-creeper Batillaria attramentaria.</title>
        <authorList>
            <person name="Patra A.K."/>
            <person name="Ho P.T."/>
            <person name="Jun S."/>
            <person name="Lee S.J."/>
            <person name="Kim Y."/>
            <person name="Won Y.J."/>
        </authorList>
    </citation>
    <scope>NUCLEOTIDE SEQUENCE [LARGE SCALE GENOMIC DNA]</scope>
    <source>
        <strain evidence="17">Wonlab-2016</strain>
    </source>
</reference>
<evidence type="ECO:0000256" key="7">
    <source>
        <dbReference type="ARBA" id="ARBA00022825"/>
    </source>
</evidence>
<feature type="compositionally biased region" description="Basic and acidic residues" evidence="13">
    <location>
        <begin position="23"/>
        <end position="33"/>
    </location>
</feature>
<keyword evidence="3" id="KW-0964">Secreted</keyword>
<evidence type="ECO:0000313" key="18">
    <source>
        <dbReference type="Proteomes" id="UP001519460"/>
    </source>
</evidence>
<keyword evidence="10 14" id="KW-0472">Membrane</keyword>
<dbReference type="PRINTS" id="PR00722">
    <property type="entry name" value="CHYMOTRYPSIN"/>
</dbReference>
<evidence type="ECO:0000313" key="17">
    <source>
        <dbReference type="EMBL" id="KAK7508681.1"/>
    </source>
</evidence>
<evidence type="ECO:0000256" key="1">
    <source>
        <dbReference type="ARBA" id="ARBA00004606"/>
    </source>
</evidence>
<evidence type="ECO:0000256" key="8">
    <source>
        <dbReference type="ARBA" id="ARBA00022968"/>
    </source>
</evidence>
<dbReference type="InterPro" id="IPR001190">
    <property type="entry name" value="SRCR"/>
</dbReference>
<feature type="transmembrane region" description="Helical" evidence="14">
    <location>
        <begin position="44"/>
        <end position="66"/>
    </location>
</feature>
<dbReference type="GO" id="GO:0016020">
    <property type="term" value="C:membrane"/>
    <property type="evidence" value="ECO:0007669"/>
    <property type="project" value="UniProtKB-SubCell"/>
</dbReference>
<dbReference type="Gene3D" id="3.10.250.10">
    <property type="entry name" value="SRCR-like domain"/>
    <property type="match status" value="1"/>
</dbReference>
<dbReference type="SMART" id="SM00020">
    <property type="entry name" value="Tryp_SPc"/>
    <property type="match status" value="1"/>
</dbReference>
<dbReference type="AlphaFoldDB" id="A0ABD0MCV5"/>
<dbReference type="InterPro" id="IPR001314">
    <property type="entry name" value="Peptidase_S1A"/>
</dbReference>
<dbReference type="SUPFAM" id="SSF50494">
    <property type="entry name" value="Trypsin-like serine proteases"/>
    <property type="match status" value="1"/>
</dbReference>
<evidence type="ECO:0000256" key="2">
    <source>
        <dbReference type="ARBA" id="ARBA00004613"/>
    </source>
</evidence>
<dbReference type="InterPro" id="IPR043504">
    <property type="entry name" value="Peptidase_S1_PA_chymotrypsin"/>
</dbReference>
<sequence>MSASPGDVVLIPHDNPTAIDTASSKKDSEKNSEASKPAPRPHRLWFALVLVALLCVAVGIAIFLAVRLNADSKKRESESPVPSPRVYFSNLLRDTDFEGSVKLMRTSWDPGLTDRGSPTFRRMASEKELFIDDIFLTSNISDVYNYSVVREFRQGSVVVMFQSKLLVRQSLATDDLKLKHDRITSNPAAWLQAFREGMAILALRQDVSLPPGDINVDSLRAGTITDTTTAKETTTESTTSKTTTTASENFRCGEVRSLPGGSRIVNGRPTDYGEYPWLVSLWNKHIDMNACGGSIIDSLHVLTAAHCFEDYIDNEYGRVESEGVVVIAGKHEYETYKATDQEQRATIAKVYMHQDYDPVSDTSFNDIALIRLASPLTFNSRVAPVCLPRVDTQVPQQCVAAGWGTTTEGDTDLPVVLQAVTLQAYNQTECKRVFEDVWRLGSGASLEDIGYYLNEGVMCASNFTHGGGDTCQRGEDGRRQYTQYGVVSWGNGCGEPGKPGFYTYVPHYLDWIENIAKPIVDKWCVQSFCLQLIEQSVIPRQSAVCSLLESTIDCMQALDQTGLCPRYKTRRQLAEYLSSQNSQGETGSNLWLTASTECPDSTQRDACENPQLLMTIAENFCNLTADSSTAHLCLRVIPSVGQCVTDVIVKYLGNCSVEQVAPQLAAASDVLQRRDQLCSEYCPDFQPYGCLDVYSTQFMRDFLEEASSESLCRLAFYKSARCLRSKLQLIGRPCEENKLRLSVSDYFGMDSSMFNLCDAAYPELREEPPACENPALLDTLCNSSCQHRLSGDPDRCSELEQYVTEVTEELRRYGLYCPHELVVEHLGLALSCNVTDDTDRDPPSMQCSGLAAANAMSELALSYCDVIINKLNITWHSGSGCSILTDLLTCLTSVANYEGYLCTEQDVATLTLSMPQFPVDNISDKLTSCAISPSSELELLENDLCEDPHMARLYGDYSCAPSLQAVVESSRDTFCEKPTYKYPSFGEGTVPILLDELECTGLETNLLDCVHVGVGNHDCSHIEDAGLQVKAHQILETPHCSRQLRLKKLTEYVDISQSGLPSWHHVTVPSTSLPKIHNAGVTFDMPPACKDSVTVAAAMTQCEPVDSC</sequence>
<dbReference type="InterPro" id="IPR001254">
    <property type="entry name" value="Trypsin_dom"/>
</dbReference>
<evidence type="ECO:0000259" key="15">
    <source>
        <dbReference type="PROSITE" id="PS50240"/>
    </source>
</evidence>
<dbReference type="EMBL" id="JACVVK020000001">
    <property type="protein sequence ID" value="KAK7508681.1"/>
    <property type="molecule type" value="Genomic_DNA"/>
</dbReference>
<dbReference type="InterPro" id="IPR009003">
    <property type="entry name" value="Peptidase_S1_PA"/>
</dbReference>
<dbReference type="PROSITE" id="PS50240">
    <property type="entry name" value="TRYPSIN_DOM"/>
    <property type="match status" value="1"/>
</dbReference>
<evidence type="ECO:0000256" key="6">
    <source>
        <dbReference type="ARBA" id="ARBA00022801"/>
    </source>
</evidence>
<dbReference type="CDD" id="cd00190">
    <property type="entry name" value="Tryp_SPc"/>
    <property type="match status" value="1"/>
</dbReference>
<evidence type="ECO:0000256" key="3">
    <source>
        <dbReference type="ARBA" id="ARBA00022525"/>
    </source>
</evidence>
<evidence type="ECO:0000256" key="12">
    <source>
        <dbReference type="PROSITE-ProRule" id="PRU00196"/>
    </source>
</evidence>
<dbReference type="Proteomes" id="UP001519460">
    <property type="component" value="Unassembled WGS sequence"/>
</dbReference>
<keyword evidence="5 14" id="KW-0812">Transmembrane</keyword>
<evidence type="ECO:0000256" key="5">
    <source>
        <dbReference type="ARBA" id="ARBA00022692"/>
    </source>
</evidence>
<keyword evidence="7" id="KW-0720">Serine protease</keyword>
<feature type="non-terminal residue" evidence="17">
    <location>
        <position position="1108"/>
    </location>
</feature>
<evidence type="ECO:0000256" key="9">
    <source>
        <dbReference type="ARBA" id="ARBA00022989"/>
    </source>
</evidence>
<dbReference type="Pfam" id="PF00089">
    <property type="entry name" value="Trypsin"/>
    <property type="match status" value="1"/>
</dbReference>
<dbReference type="GO" id="GO:0006508">
    <property type="term" value="P:proteolysis"/>
    <property type="evidence" value="ECO:0007669"/>
    <property type="project" value="UniProtKB-KW"/>
</dbReference>
<evidence type="ECO:0000256" key="11">
    <source>
        <dbReference type="ARBA" id="ARBA00023157"/>
    </source>
</evidence>
<dbReference type="FunFam" id="2.40.10.10:FF:000068">
    <property type="entry name" value="transmembrane protease serine 2"/>
    <property type="match status" value="1"/>
</dbReference>
<dbReference type="Gene3D" id="2.40.10.10">
    <property type="entry name" value="Trypsin-like serine proteases"/>
    <property type="match status" value="1"/>
</dbReference>
<dbReference type="GO" id="GO:0008236">
    <property type="term" value="F:serine-type peptidase activity"/>
    <property type="evidence" value="ECO:0007669"/>
    <property type="project" value="UniProtKB-KW"/>
</dbReference>
<dbReference type="InterPro" id="IPR018114">
    <property type="entry name" value="TRYPSIN_HIS"/>
</dbReference>
<proteinExistence type="predicted"/>
<dbReference type="SMART" id="SM00202">
    <property type="entry name" value="SR"/>
    <property type="match status" value="1"/>
</dbReference>
<dbReference type="PROSITE" id="PS50287">
    <property type="entry name" value="SRCR_2"/>
    <property type="match status" value="1"/>
</dbReference>